<evidence type="ECO:0000313" key="4">
    <source>
        <dbReference type="Proteomes" id="UP000467840"/>
    </source>
</evidence>
<dbReference type="PANTHER" id="PTHR46635:SF1">
    <property type="entry name" value="GLYCOSYL TRANSFERASE FAMILY 1 PROTEIN"/>
    <property type="match status" value="1"/>
</dbReference>
<dbReference type="InterPro" id="IPR001296">
    <property type="entry name" value="Glyco_trans_1"/>
</dbReference>
<sequence length="542" mass="61496">MDMVSGDLLPLKEMGILDFGEDIKFEPSKLMEKFQKEAREVNLSSTQHRFGYGKPQLALVFADLLVNPQQLLMVTVATALQEIGYTIQVFSVEDGPAHDIWKSIGVPVTIFQSKHKTEIAVDWLIFDGILVNSLETKDVISCFMQEPFKSLPLIWTIHERTLAVRSRQYTENGQIELLNDWKRVFNRPTVVVFPNPVLPMMYSAFDAGNYYVIPGSPAQAWKADAMVAFYKDNVRVKMGYGPDDVVITIVGSQFLYRGLWLEHALILRTLLPLFSDFPFDDNSNSHLKIIVLSGNTISNYSAVVEAIAVKLRYPRGAVKHIAIDGDEGSVLNAADIVVYGSFHEEQSFPEILIKAMCIGKPIIAPDLHMIRKYVDDRVNGFLFPREKIRVLTQVILQVISNGKLSPLARNIASVGKGTARNLMVTETVEGYASLLEKVISFPSEVALPKACVQIPSKLKEEWRWHLFETFLNLAYEDRTLRISRFLEKIEEQWNHTQSESSGSIAPNEESFSYDIWKEEKDNEILNARKRREEEEVRSSCGQ</sequence>
<evidence type="ECO:0000313" key="3">
    <source>
        <dbReference type="EMBL" id="KAF2315246.1"/>
    </source>
</evidence>
<proteinExistence type="predicted"/>
<dbReference type="Gene3D" id="3.40.50.2000">
    <property type="entry name" value="Glycogen Phosphorylase B"/>
    <property type="match status" value="1"/>
</dbReference>
<feature type="domain" description="Glycosyl transferase family 1" evidence="2">
    <location>
        <begin position="329"/>
        <end position="404"/>
    </location>
</feature>
<keyword evidence="1" id="KW-0328">Glycosyltransferase</keyword>
<evidence type="ECO:0000256" key="1">
    <source>
        <dbReference type="ARBA" id="ARBA00022676"/>
    </source>
</evidence>
<dbReference type="AlphaFoldDB" id="A0A6A6MSH2"/>
<dbReference type="GO" id="GO:0016757">
    <property type="term" value="F:glycosyltransferase activity"/>
    <property type="evidence" value="ECO:0007669"/>
    <property type="project" value="UniProtKB-KW"/>
</dbReference>
<keyword evidence="4" id="KW-1185">Reference proteome</keyword>
<keyword evidence="1" id="KW-0808">Transferase</keyword>
<evidence type="ECO:0000259" key="2">
    <source>
        <dbReference type="Pfam" id="PF00534"/>
    </source>
</evidence>
<dbReference type="Proteomes" id="UP000467840">
    <property type="component" value="Chromosome 15"/>
</dbReference>
<protein>
    <recommendedName>
        <fullName evidence="2">Glycosyl transferase family 1 domain-containing protein</fullName>
    </recommendedName>
</protein>
<name>A0A6A6MSH2_HEVBR</name>
<comment type="caution">
    <text evidence="3">The sequence shown here is derived from an EMBL/GenBank/DDBJ whole genome shotgun (WGS) entry which is preliminary data.</text>
</comment>
<dbReference type="Pfam" id="PF00534">
    <property type="entry name" value="Glycos_transf_1"/>
    <property type="match status" value="1"/>
</dbReference>
<dbReference type="EMBL" id="JAAGAX010000005">
    <property type="protein sequence ID" value="KAF2315246.1"/>
    <property type="molecule type" value="Genomic_DNA"/>
</dbReference>
<dbReference type="PANTHER" id="PTHR46635">
    <property type="entry name" value="GLYCOSYL TRANSFERASE FAMILY 1 PROTEIN"/>
    <property type="match status" value="1"/>
</dbReference>
<dbReference type="SUPFAM" id="SSF53756">
    <property type="entry name" value="UDP-Glycosyltransferase/glycogen phosphorylase"/>
    <property type="match status" value="1"/>
</dbReference>
<accession>A0A6A6MSH2</accession>
<reference evidence="3 4" key="1">
    <citation type="journal article" date="2020" name="Mol. Plant">
        <title>The Chromosome-Based Rubber Tree Genome Provides New Insights into Spurge Genome Evolution and Rubber Biosynthesis.</title>
        <authorList>
            <person name="Liu J."/>
            <person name="Shi C."/>
            <person name="Shi C.C."/>
            <person name="Li W."/>
            <person name="Zhang Q.J."/>
            <person name="Zhang Y."/>
            <person name="Li K."/>
            <person name="Lu H.F."/>
            <person name="Shi C."/>
            <person name="Zhu S.T."/>
            <person name="Xiao Z.Y."/>
            <person name="Nan H."/>
            <person name="Yue Y."/>
            <person name="Zhu X.G."/>
            <person name="Wu Y."/>
            <person name="Hong X.N."/>
            <person name="Fan G.Y."/>
            <person name="Tong Y."/>
            <person name="Zhang D."/>
            <person name="Mao C.L."/>
            <person name="Liu Y.L."/>
            <person name="Hao S.J."/>
            <person name="Liu W.Q."/>
            <person name="Lv M.Q."/>
            <person name="Zhang H.B."/>
            <person name="Liu Y."/>
            <person name="Hu-Tang G.R."/>
            <person name="Wang J.P."/>
            <person name="Wang J.H."/>
            <person name="Sun Y.H."/>
            <person name="Ni S.B."/>
            <person name="Chen W.B."/>
            <person name="Zhang X.C."/>
            <person name="Jiao Y.N."/>
            <person name="Eichler E.E."/>
            <person name="Li G.H."/>
            <person name="Liu X."/>
            <person name="Gao L.Z."/>
        </authorList>
    </citation>
    <scope>NUCLEOTIDE SEQUENCE [LARGE SCALE GENOMIC DNA]</scope>
    <source>
        <strain evidence="4">cv. GT1</strain>
        <tissue evidence="3">Leaf</tissue>
    </source>
</reference>
<organism evidence="3 4">
    <name type="scientific">Hevea brasiliensis</name>
    <name type="common">Para rubber tree</name>
    <name type="synonym">Siphonia brasiliensis</name>
    <dbReference type="NCBI Taxonomy" id="3981"/>
    <lineage>
        <taxon>Eukaryota</taxon>
        <taxon>Viridiplantae</taxon>
        <taxon>Streptophyta</taxon>
        <taxon>Embryophyta</taxon>
        <taxon>Tracheophyta</taxon>
        <taxon>Spermatophyta</taxon>
        <taxon>Magnoliopsida</taxon>
        <taxon>eudicotyledons</taxon>
        <taxon>Gunneridae</taxon>
        <taxon>Pentapetalae</taxon>
        <taxon>rosids</taxon>
        <taxon>fabids</taxon>
        <taxon>Malpighiales</taxon>
        <taxon>Euphorbiaceae</taxon>
        <taxon>Crotonoideae</taxon>
        <taxon>Micrandreae</taxon>
        <taxon>Hevea</taxon>
    </lineage>
</organism>
<gene>
    <name evidence="3" type="ORF">GH714_038571</name>
</gene>